<evidence type="ECO:0000256" key="1">
    <source>
        <dbReference type="ARBA" id="ARBA00004141"/>
    </source>
</evidence>
<evidence type="ECO:0000313" key="8">
    <source>
        <dbReference type="Proteomes" id="UP000000442"/>
    </source>
</evidence>
<feature type="transmembrane region" description="Helical" evidence="5">
    <location>
        <begin position="73"/>
        <end position="92"/>
    </location>
</feature>
<dbReference type="HOGENOM" id="CLU_067823_2_0_7"/>
<dbReference type="RefSeq" id="WP_015904698.1">
    <property type="nucleotide sequence ID" value="NC_012108.1"/>
</dbReference>
<dbReference type="Gene3D" id="1.20.1540.10">
    <property type="entry name" value="Rhomboid-like"/>
    <property type="match status" value="1"/>
</dbReference>
<dbReference type="Pfam" id="PF01694">
    <property type="entry name" value="Rhomboid"/>
    <property type="match status" value="1"/>
</dbReference>
<feature type="domain" description="Peptidase S54 rhomboid" evidence="6">
    <location>
        <begin position="37"/>
        <end position="165"/>
    </location>
</feature>
<evidence type="ECO:0000256" key="5">
    <source>
        <dbReference type="SAM" id="Phobius"/>
    </source>
</evidence>
<evidence type="ECO:0000313" key="7">
    <source>
        <dbReference type="EMBL" id="ACN15935.1"/>
    </source>
</evidence>
<reference evidence="7 8" key="1">
    <citation type="journal article" date="2009" name="Environ. Microbiol.">
        <title>Genome sequence of Desulfobacterium autotrophicum HRM2, a marine sulfate reducer oxidizing organic carbon completely to carbon dioxide.</title>
        <authorList>
            <person name="Strittmatter A.W."/>
            <person name="Liesegang H."/>
            <person name="Rabus R."/>
            <person name="Decker I."/>
            <person name="Amann J."/>
            <person name="Andres S."/>
            <person name="Henne A."/>
            <person name="Fricke W.F."/>
            <person name="Martinez-Arias R."/>
            <person name="Bartels D."/>
            <person name="Goesmann A."/>
            <person name="Krause L."/>
            <person name="Puehler A."/>
            <person name="Klenk H.P."/>
            <person name="Richter M."/>
            <person name="Schuler M."/>
            <person name="Gloeckner F.O."/>
            <person name="Meyerdierks A."/>
            <person name="Gottschalk G."/>
            <person name="Amann R."/>
        </authorList>
    </citation>
    <scope>NUCLEOTIDE SEQUENCE [LARGE SCALE GENOMIC DNA]</scope>
    <source>
        <strain evidence="8">ATCC 43914 / DSM 3382 / HRM2</strain>
    </source>
</reference>
<protein>
    <recommendedName>
        <fullName evidence="6">Peptidase S54 rhomboid domain-containing protein</fullName>
    </recommendedName>
</protein>
<dbReference type="KEGG" id="dat:HRM2_28470"/>
<dbReference type="EMBL" id="CP001087">
    <property type="protein sequence ID" value="ACN15935.1"/>
    <property type="molecule type" value="Genomic_DNA"/>
</dbReference>
<accession>C0QJC2</accession>
<dbReference type="SUPFAM" id="SSF144091">
    <property type="entry name" value="Rhomboid-like"/>
    <property type="match status" value="1"/>
</dbReference>
<dbReference type="MEROPS" id="S54.029"/>
<dbReference type="eggNOG" id="COG0705">
    <property type="taxonomic scope" value="Bacteria"/>
</dbReference>
<feature type="transmembrane region" description="Helical" evidence="5">
    <location>
        <begin position="98"/>
        <end position="117"/>
    </location>
</feature>
<evidence type="ECO:0000256" key="2">
    <source>
        <dbReference type="ARBA" id="ARBA00022692"/>
    </source>
</evidence>
<proteinExistence type="predicted"/>
<gene>
    <name evidence="7" type="ordered locus">HRM2_28470</name>
</gene>
<organism evidence="7 8">
    <name type="scientific">Desulforapulum autotrophicum (strain ATCC 43914 / DSM 3382 / VKM B-1955 / HRM2)</name>
    <name type="common">Desulfobacterium autotrophicum</name>
    <dbReference type="NCBI Taxonomy" id="177437"/>
    <lineage>
        <taxon>Bacteria</taxon>
        <taxon>Pseudomonadati</taxon>
        <taxon>Thermodesulfobacteriota</taxon>
        <taxon>Desulfobacteria</taxon>
        <taxon>Desulfobacterales</taxon>
        <taxon>Desulfobacteraceae</taxon>
        <taxon>Desulforapulum</taxon>
    </lineage>
</organism>
<dbReference type="GO" id="GO:0004252">
    <property type="term" value="F:serine-type endopeptidase activity"/>
    <property type="evidence" value="ECO:0007669"/>
    <property type="project" value="InterPro"/>
</dbReference>
<dbReference type="Proteomes" id="UP000000442">
    <property type="component" value="Chromosome"/>
</dbReference>
<evidence type="ECO:0000256" key="3">
    <source>
        <dbReference type="ARBA" id="ARBA00022989"/>
    </source>
</evidence>
<sequence length="168" mass="18432">MVWFVLLLWIVEVFNLVTGHALVRFGIFPRRISGLSGILFAPFLHGSITHLLMNTLPLFILGCLVLVHGRRTLFKITPFIIVVSGLGVWIMGRSAIHVGASSLIFGYFGFLVFRGLIKRSLTSMGISILTIAVYGGLVWGMFPGVPGVSWEGHLFGFLAGILCARMDL</sequence>
<dbReference type="InterPro" id="IPR035952">
    <property type="entry name" value="Rhomboid-like_sf"/>
</dbReference>
<comment type="subcellular location">
    <subcellularLocation>
        <location evidence="1">Membrane</location>
        <topology evidence="1">Multi-pass membrane protein</topology>
    </subcellularLocation>
</comment>
<feature type="transmembrane region" description="Helical" evidence="5">
    <location>
        <begin position="43"/>
        <end position="66"/>
    </location>
</feature>
<feature type="transmembrane region" description="Helical" evidence="5">
    <location>
        <begin position="124"/>
        <end position="142"/>
    </location>
</feature>
<evidence type="ECO:0000259" key="6">
    <source>
        <dbReference type="Pfam" id="PF01694"/>
    </source>
</evidence>
<keyword evidence="4 5" id="KW-0472">Membrane</keyword>
<dbReference type="GO" id="GO:0016020">
    <property type="term" value="C:membrane"/>
    <property type="evidence" value="ECO:0007669"/>
    <property type="project" value="UniProtKB-SubCell"/>
</dbReference>
<dbReference type="OrthoDB" id="9813074at2"/>
<dbReference type="InterPro" id="IPR022764">
    <property type="entry name" value="Peptidase_S54_rhomboid_dom"/>
</dbReference>
<keyword evidence="2 5" id="KW-0812">Transmembrane</keyword>
<dbReference type="STRING" id="177437.HRM2_28470"/>
<keyword evidence="8" id="KW-1185">Reference proteome</keyword>
<evidence type="ECO:0000256" key="4">
    <source>
        <dbReference type="ARBA" id="ARBA00023136"/>
    </source>
</evidence>
<dbReference type="AlphaFoldDB" id="C0QJC2"/>
<keyword evidence="3 5" id="KW-1133">Transmembrane helix</keyword>
<name>C0QJC2_DESAH</name>